<reference evidence="1" key="1">
    <citation type="journal article" date="2015" name="Nature">
        <title>Complex archaea that bridge the gap between prokaryotes and eukaryotes.</title>
        <authorList>
            <person name="Spang A."/>
            <person name="Saw J.H."/>
            <person name="Jorgensen S.L."/>
            <person name="Zaremba-Niedzwiedzka K."/>
            <person name="Martijn J."/>
            <person name="Lind A.E."/>
            <person name="van Eijk R."/>
            <person name="Schleper C."/>
            <person name="Guy L."/>
            <person name="Ettema T.J."/>
        </authorList>
    </citation>
    <scope>NUCLEOTIDE SEQUENCE</scope>
</reference>
<name>A0A0F9MS79_9ZZZZ</name>
<protein>
    <submittedName>
        <fullName evidence="1">Uncharacterized protein</fullName>
    </submittedName>
</protein>
<organism evidence="1">
    <name type="scientific">marine sediment metagenome</name>
    <dbReference type="NCBI Taxonomy" id="412755"/>
    <lineage>
        <taxon>unclassified sequences</taxon>
        <taxon>metagenomes</taxon>
        <taxon>ecological metagenomes</taxon>
    </lineage>
</organism>
<comment type="caution">
    <text evidence="1">The sequence shown here is derived from an EMBL/GenBank/DDBJ whole genome shotgun (WGS) entry which is preliminary data.</text>
</comment>
<dbReference type="AlphaFoldDB" id="A0A0F9MS79"/>
<proteinExistence type="predicted"/>
<sequence>MNIERVKCWFRRKHESPGISHPDFKTHQGLYETVYPCARCGFVVKVRFDKIYYSHWYQKYFPWRWIRHKPGVQTPLPRFWGIARQRIEVDEYLVMPIPLNVTVALSRRFWLWVKFGAGRKAK</sequence>
<dbReference type="EMBL" id="LAZR01008323">
    <property type="protein sequence ID" value="KKM79505.1"/>
    <property type="molecule type" value="Genomic_DNA"/>
</dbReference>
<gene>
    <name evidence="1" type="ORF">LCGC14_1349170</name>
</gene>
<accession>A0A0F9MS79</accession>
<evidence type="ECO:0000313" key="1">
    <source>
        <dbReference type="EMBL" id="KKM79505.1"/>
    </source>
</evidence>